<dbReference type="STRING" id="1379903.ATO8_10388"/>
<proteinExistence type="predicted"/>
<comment type="caution">
    <text evidence="2">The sequence shown here is derived from an EMBL/GenBank/DDBJ whole genome shotgun (WGS) entry which is preliminary data.</text>
</comment>
<gene>
    <name evidence="2" type="ORF">ATO8_10388</name>
</gene>
<keyword evidence="3" id="KW-1185">Reference proteome</keyword>
<dbReference type="RefSeq" id="WP_043844372.1">
    <property type="nucleotide sequence ID" value="NZ_AQQW01000005.1"/>
</dbReference>
<dbReference type="Proteomes" id="UP000019063">
    <property type="component" value="Unassembled WGS sequence"/>
</dbReference>
<dbReference type="EMBL" id="AQQW01000005">
    <property type="protein sequence ID" value="ETW12945.1"/>
    <property type="molecule type" value="Genomic_DNA"/>
</dbReference>
<dbReference type="InterPro" id="IPR045601">
    <property type="entry name" value="DUF6455"/>
</dbReference>
<evidence type="ECO:0000313" key="2">
    <source>
        <dbReference type="EMBL" id="ETW12945.1"/>
    </source>
</evidence>
<evidence type="ECO:0000313" key="3">
    <source>
        <dbReference type="Proteomes" id="UP000019063"/>
    </source>
</evidence>
<dbReference type="eggNOG" id="ENOG50333IV">
    <property type="taxonomic scope" value="Bacteria"/>
</dbReference>
<sequence length="85" mass="9140">MLGRDTLKRHADLVDRMATARGVDLEEAALRGEVRIGEIDDAVLACAGCSAPDACAHWLAETTAPQPSTPSFCRNAELFERLTKG</sequence>
<protein>
    <recommendedName>
        <fullName evidence="1">DUF6455 domain-containing protein</fullName>
    </recommendedName>
</protein>
<accession>W4HLW0</accession>
<dbReference type="AlphaFoldDB" id="W4HLW0"/>
<feature type="domain" description="DUF6455" evidence="1">
    <location>
        <begin position="1"/>
        <end position="84"/>
    </location>
</feature>
<dbReference type="Pfam" id="PF20056">
    <property type="entry name" value="DUF6455"/>
    <property type="match status" value="1"/>
</dbReference>
<name>W4HLW0_9RHOB</name>
<organism evidence="2 3">
    <name type="scientific">Roseivivax marinus</name>
    <dbReference type="NCBI Taxonomy" id="1379903"/>
    <lineage>
        <taxon>Bacteria</taxon>
        <taxon>Pseudomonadati</taxon>
        <taxon>Pseudomonadota</taxon>
        <taxon>Alphaproteobacteria</taxon>
        <taxon>Rhodobacterales</taxon>
        <taxon>Roseobacteraceae</taxon>
        <taxon>Roseivivax</taxon>
    </lineage>
</organism>
<evidence type="ECO:0000259" key="1">
    <source>
        <dbReference type="Pfam" id="PF20056"/>
    </source>
</evidence>
<reference evidence="2 3" key="1">
    <citation type="journal article" date="2014" name="Antonie Van Leeuwenhoek">
        <title>Roseivivax atlanticus sp. nov., isolated from surface seawater of the Atlantic Ocean.</title>
        <authorList>
            <person name="Li G."/>
            <person name="Lai Q."/>
            <person name="Liu X."/>
            <person name="Sun F."/>
            <person name="Shao Z."/>
        </authorList>
    </citation>
    <scope>NUCLEOTIDE SEQUENCE [LARGE SCALE GENOMIC DNA]</scope>
    <source>
        <strain evidence="2 3">22II-s10s</strain>
    </source>
</reference>